<organism evidence="1 2">
    <name type="scientific">Amanita muscaria (strain Koide BX008)</name>
    <dbReference type="NCBI Taxonomy" id="946122"/>
    <lineage>
        <taxon>Eukaryota</taxon>
        <taxon>Fungi</taxon>
        <taxon>Dikarya</taxon>
        <taxon>Basidiomycota</taxon>
        <taxon>Agaricomycotina</taxon>
        <taxon>Agaricomycetes</taxon>
        <taxon>Agaricomycetidae</taxon>
        <taxon>Agaricales</taxon>
        <taxon>Pluteineae</taxon>
        <taxon>Amanitaceae</taxon>
        <taxon>Amanita</taxon>
    </lineage>
</organism>
<gene>
    <name evidence="1" type="ORF">M378DRAFT_39305</name>
</gene>
<dbReference type="EMBL" id="KN818253">
    <property type="protein sequence ID" value="KIL64038.1"/>
    <property type="molecule type" value="Genomic_DNA"/>
</dbReference>
<name>A0A0C2X5N9_AMAMK</name>
<sequence length="158" mass="18310">PAFAASGDSAIFFHEILKTDVYSVLRKFEMWACTRDHVPKTDTLVSMRSECANLITESLQTITQNKKVTMNYANYDRAIVQKFHVKLVGWPEDIKFATPHTIYTVDEARLLRHYLQEKSCHWVKLSKQEARKHMASIVEKEKEGVIIGRKRKVRSDKG</sequence>
<dbReference type="Proteomes" id="UP000054549">
    <property type="component" value="Unassembled WGS sequence"/>
</dbReference>
<dbReference type="STRING" id="946122.A0A0C2X5N9"/>
<evidence type="ECO:0000313" key="2">
    <source>
        <dbReference type="Proteomes" id="UP000054549"/>
    </source>
</evidence>
<accession>A0A0C2X5N9</accession>
<protein>
    <submittedName>
        <fullName evidence="1">Uncharacterized protein</fullName>
    </submittedName>
</protein>
<proteinExistence type="predicted"/>
<keyword evidence="2" id="KW-1185">Reference proteome</keyword>
<dbReference type="InParanoid" id="A0A0C2X5N9"/>
<dbReference type="OrthoDB" id="3253416at2759"/>
<feature type="non-terminal residue" evidence="1">
    <location>
        <position position="1"/>
    </location>
</feature>
<dbReference type="AlphaFoldDB" id="A0A0C2X5N9"/>
<feature type="non-terminal residue" evidence="1">
    <location>
        <position position="158"/>
    </location>
</feature>
<reference evidence="1 2" key="1">
    <citation type="submission" date="2014-04" db="EMBL/GenBank/DDBJ databases">
        <title>Evolutionary Origins and Diversification of the Mycorrhizal Mutualists.</title>
        <authorList>
            <consortium name="DOE Joint Genome Institute"/>
            <consortium name="Mycorrhizal Genomics Consortium"/>
            <person name="Kohler A."/>
            <person name="Kuo A."/>
            <person name="Nagy L.G."/>
            <person name="Floudas D."/>
            <person name="Copeland A."/>
            <person name="Barry K.W."/>
            <person name="Cichocki N."/>
            <person name="Veneault-Fourrey C."/>
            <person name="LaButti K."/>
            <person name="Lindquist E.A."/>
            <person name="Lipzen A."/>
            <person name="Lundell T."/>
            <person name="Morin E."/>
            <person name="Murat C."/>
            <person name="Riley R."/>
            <person name="Ohm R."/>
            <person name="Sun H."/>
            <person name="Tunlid A."/>
            <person name="Henrissat B."/>
            <person name="Grigoriev I.V."/>
            <person name="Hibbett D.S."/>
            <person name="Martin F."/>
        </authorList>
    </citation>
    <scope>NUCLEOTIDE SEQUENCE [LARGE SCALE GENOMIC DNA]</scope>
    <source>
        <strain evidence="1 2">Koide BX008</strain>
    </source>
</reference>
<evidence type="ECO:0000313" key="1">
    <source>
        <dbReference type="EMBL" id="KIL64038.1"/>
    </source>
</evidence>
<dbReference type="HOGENOM" id="CLU_035160_4_1_1"/>